<proteinExistence type="predicted"/>
<dbReference type="EMBL" id="CP144751">
    <property type="protein sequence ID" value="WVZ84588.1"/>
    <property type="molecule type" value="Genomic_DNA"/>
</dbReference>
<protein>
    <recommendedName>
        <fullName evidence="3">Retrotransposon gag domain-containing protein</fullName>
    </recommendedName>
</protein>
<evidence type="ECO:0000313" key="2">
    <source>
        <dbReference type="Proteomes" id="UP001341281"/>
    </source>
</evidence>
<name>A0AAQ3U3C1_PASNO</name>
<reference evidence="1 2" key="1">
    <citation type="submission" date="2024-02" db="EMBL/GenBank/DDBJ databases">
        <title>High-quality chromosome-scale genome assembly of Pensacola bahiagrass (Paspalum notatum Flugge var. saurae).</title>
        <authorList>
            <person name="Vega J.M."/>
            <person name="Podio M."/>
            <person name="Orjuela J."/>
            <person name="Siena L.A."/>
            <person name="Pessino S.C."/>
            <person name="Combes M.C."/>
            <person name="Mariac C."/>
            <person name="Albertini E."/>
            <person name="Pupilli F."/>
            <person name="Ortiz J.P.A."/>
            <person name="Leblanc O."/>
        </authorList>
    </citation>
    <scope>NUCLEOTIDE SEQUENCE [LARGE SCALE GENOMIC DNA]</scope>
    <source>
        <strain evidence="1">R1</strain>
        <tissue evidence="1">Leaf</tissue>
    </source>
</reference>
<dbReference type="InterPro" id="IPR038945">
    <property type="entry name" value="MBD13-like"/>
</dbReference>
<dbReference type="PANTHER" id="PTHR34067:SF9">
    <property type="entry name" value="OS04G0266400 PROTEIN"/>
    <property type="match status" value="1"/>
</dbReference>
<dbReference type="Proteomes" id="UP001341281">
    <property type="component" value="Chromosome 07"/>
</dbReference>
<dbReference type="PANTHER" id="PTHR34067">
    <property type="entry name" value="OS04G0193200 PROTEIN"/>
    <property type="match status" value="1"/>
</dbReference>
<evidence type="ECO:0000313" key="1">
    <source>
        <dbReference type="EMBL" id="WVZ84588.1"/>
    </source>
</evidence>
<evidence type="ECO:0008006" key="3">
    <source>
        <dbReference type="Google" id="ProtNLM"/>
    </source>
</evidence>
<organism evidence="1 2">
    <name type="scientific">Paspalum notatum var. saurae</name>
    <dbReference type="NCBI Taxonomy" id="547442"/>
    <lineage>
        <taxon>Eukaryota</taxon>
        <taxon>Viridiplantae</taxon>
        <taxon>Streptophyta</taxon>
        <taxon>Embryophyta</taxon>
        <taxon>Tracheophyta</taxon>
        <taxon>Spermatophyta</taxon>
        <taxon>Magnoliopsida</taxon>
        <taxon>Liliopsida</taxon>
        <taxon>Poales</taxon>
        <taxon>Poaceae</taxon>
        <taxon>PACMAD clade</taxon>
        <taxon>Panicoideae</taxon>
        <taxon>Andropogonodae</taxon>
        <taxon>Paspaleae</taxon>
        <taxon>Paspalinae</taxon>
        <taxon>Paspalum</taxon>
    </lineage>
</organism>
<dbReference type="AlphaFoldDB" id="A0AAQ3U3C1"/>
<accession>A0AAQ3U3C1</accession>
<gene>
    <name evidence="1" type="ORF">U9M48_031611</name>
</gene>
<keyword evidence="2" id="KW-1185">Reference proteome</keyword>
<sequence>MSEKKYYTSPVSGYTFTSKMETLHYLFSGMEERMLETHTNARDNELHVSYAWLPCGWLIEIRAGGKKMDKMYKRISMPAAAAKGAELRLGGPRYPKLSFPRYDGESDPLPWLNTCDNFFRGHHTMEEEKVWLASLHLDGVVASWYYQMERVFDIVSWPRFVEFTNMRFVEEYQRQFLAMLCRCDNLTPHHQVDLFTA</sequence>